<feature type="short sequence motif" description="TonB C-terminal box" evidence="15">
    <location>
        <begin position="653"/>
        <end position="670"/>
    </location>
</feature>
<dbReference type="Pfam" id="PF00593">
    <property type="entry name" value="TonB_dep_Rec_b-barrel"/>
    <property type="match status" value="1"/>
</dbReference>
<evidence type="ECO:0000313" key="20">
    <source>
        <dbReference type="Proteomes" id="UP001596379"/>
    </source>
</evidence>
<keyword evidence="3 14" id="KW-0813">Transport</keyword>
<dbReference type="PROSITE" id="PS01156">
    <property type="entry name" value="TONB_DEPENDENT_REC_2"/>
    <property type="match status" value="1"/>
</dbReference>
<evidence type="ECO:0000256" key="8">
    <source>
        <dbReference type="ARBA" id="ARBA00023004"/>
    </source>
</evidence>
<comment type="subcellular location">
    <subcellularLocation>
        <location evidence="1 14">Cell outer membrane</location>
        <topology evidence="1 14">Multi-pass membrane protein</topology>
    </subcellularLocation>
</comment>
<accession>A0ABW2J9U5</accession>
<dbReference type="InterPro" id="IPR000531">
    <property type="entry name" value="Beta-barrel_TonB"/>
</dbReference>
<keyword evidence="7" id="KW-0732">Signal</keyword>
<dbReference type="CDD" id="cd01347">
    <property type="entry name" value="ligand_gated_channel"/>
    <property type="match status" value="1"/>
</dbReference>
<dbReference type="Gene3D" id="2.170.130.10">
    <property type="entry name" value="TonB-dependent receptor, plug domain"/>
    <property type="match status" value="1"/>
</dbReference>
<evidence type="ECO:0000256" key="16">
    <source>
        <dbReference type="RuleBase" id="RU003357"/>
    </source>
</evidence>
<feature type="domain" description="TonB-dependent receptor-like beta-barrel" evidence="17">
    <location>
        <begin position="209"/>
        <end position="629"/>
    </location>
</feature>
<dbReference type="RefSeq" id="WP_382236348.1">
    <property type="nucleotide sequence ID" value="NZ_JBHTCC010000004.1"/>
</dbReference>
<dbReference type="Proteomes" id="UP001596379">
    <property type="component" value="Unassembled WGS sequence"/>
</dbReference>
<evidence type="ECO:0000256" key="13">
    <source>
        <dbReference type="ARBA" id="ARBA00023237"/>
    </source>
</evidence>
<evidence type="ECO:0000256" key="6">
    <source>
        <dbReference type="ARBA" id="ARBA00022692"/>
    </source>
</evidence>
<evidence type="ECO:0000256" key="4">
    <source>
        <dbReference type="ARBA" id="ARBA00022452"/>
    </source>
</evidence>
<comment type="caution">
    <text evidence="19">The sequence shown here is derived from an EMBL/GenBank/DDBJ whole genome shotgun (WGS) entry which is preliminary data.</text>
</comment>
<dbReference type="SUPFAM" id="SSF56935">
    <property type="entry name" value="Porins"/>
    <property type="match status" value="1"/>
</dbReference>
<protein>
    <submittedName>
        <fullName evidence="19">TonB-dependent receptor family protein</fullName>
    </submittedName>
</protein>
<dbReference type="PANTHER" id="PTHR32552:SF81">
    <property type="entry name" value="TONB-DEPENDENT OUTER MEMBRANE RECEPTOR"/>
    <property type="match status" value="1"/>
</dbReference>
<evidence type="ECO:0000256" key="2">
    <source>
        <dbReference type="ARBA" id="ARBA00009810"/>
    </source>
</evidence>
<comment type="similarity">
    <text evidence="2 14 16">Belongs to the TonB-dependent receptor family.</text>
</comment>
<proteinExistence type="inferred from homology"/>
<evidence type="ECO:0000256" key="14">
    <source>
        <dbReference type="PROSITE-ProRule" id="PRU01360"/>
    </source>
</evidence>
<keyword evidence="5" id="KW-0410">Iron transport</keyword>
<keyword evidence="10 16" id="KW-0798">TonB box</keyword>
<dbReference type="InterPro" id="IPR010917">
    <property type="entry name" value="TonB_rcpt_CS"/>
</dbReference>
<evidence type="ECO:0000259" key="17">
    <source>
        <dbReference type="Pfam" id="PF00593"/>
    </source>
</evidence>
<evidence type="ECO:0000256" key="10">
    <source>
        <dbReference type="ARBA" id="ARBA00023077"/>
    </source>
</evidence>
<keyword evidence="13 14" id="KW-0998">Cell outer membrane</keyword>
<evidence type="ECO:0000256" key="7">
    <source>
        <dbReference type="ARBA" id="ARBA00022729"/>
    </source>
</evidence>
<dbReference type="InterPro" id="IPR036942">
    <property type="entry name" value="Beta-barrel_TonB_sf"/>
</dbReference>
<dbReference type="PANTHER" id="PTHR32552">
    <property type="entry name" value="FERRICHROME IRON RECEPTOR-RELATED"/>
    <property type="match status" value="1"/>
</dbReference>
<evidence type="ECO:0000256" key="9">
    <source>
        <dbReference type="ARBA" id="ARBA00023065"/>
    </source>
</evidence>
<dbReference type="InterPro" id="IPR037066">
    <property type="entry name" value="Plug_dom_sf"/>
</dbReference>
<dbReference type="EMBL" id="JBHTCC010000004">
    <property type="protein sequence ID" value="MFC7299822.1"/>
    <property type="molecule type" value="Genomic_DNA"/>
</dbReference>
<keyword evidence="12 19" id="KW-0675">Receptor</keyword>
<reference evidence="20" key="1">
    <citation type="journal article" date="2019" name="Int. J. Syst. Evol. Microbiol.">
        <title>The Global Catalogue of Microorganisms (GCM) 10K type strain sequencing project: providing services to taxonomists for standard genome sequencing and annotation.</title>
        <authorList>
            <consortium name="The Broad Institute Genomics Platform"/>
            <consortium name="The Broad Institute Genome Sequencing Center for Infectious Disease"/>
            <person name="Wu L."/>
            <person name="Ma J."/>
        </authorList>
    </citation>
    <scope>NUCLEOTIDE SEQUENCE [LARGE SCALE GENOMIC DNA]</scope>
    <source>
        <strain evidence="20">CCUG 36956</strain>
    </source>
</reference>
<dbReference type="InterPro" id="IPR012910">
    <property type="entry name" value="Plug_dom"/>
</dbReference>
<dbReference type="Gene3D" id="2.40.170.20">
    <property type="entry name" value="TonB-dependent receptor, beta-barrel domain"/>
    <property type="match status" value="1"/>
</dbReference>
<evidence type="ECO:0000313" key="19">
    <source>
        <dbReference type="EMBL" id="MFC7299822.1"/>
    </source>
</evidence>
<evidence type="ECO:0000256" key="11">
    <source>
        <dbReference type="ARBA" id="ARBA00023136"/>
    </source>
</evidence>
<evidence type="ECO:0000256" key="15">
    <source>
        <dbReference type="PROSITE-ProRule" id="PRU10144"/>
    </source>
</evidence>
<keyword evidence="11 14" id="KW-0472">Membrane</keyword>
<dbReference type="InterPro" id="IPR039426">
    <property type="entry name" value="TonB-dep_rcpt-like"/>
</dbReference>
<organism evidence="19 20">
    <name type="scientific">Herminiimonas aquatilis</name>
    <dbReference type="NCBI Taxonomy" id="345342"/>
    <lineage>
        <taxon>Bacteria</taxon>
        <taxon>Pseudomonadati</taxon>
        <taxon>Pseudomonadota</taxon>
        <taxon>Betaproteobacteria</taxon>
        <taxon>Burkholderiales</taxon>
        <taxon>Oxalobacteraceae</taxon>
        <taxon>Herminiimonas</taxon>
    </lineage>
</organism>
<dbReference type="PROSITE" id="PS52016">
    <property type="entry name" value="TONB_DEPENDENT_REC_3"/>
    <property type="match status" value="1"/>
</dbReference>
<evidence type="ECO:0000259" key="18">
    <source>
        <dbReference type="Pfam" id="PF07715"/>
    </source>
</evidence>
<keyword evidence="9" id="KW-0406">Ion transport</keyword>
<feature type="domain" description="TonB-dependent receptor plug" evidence="18">
    <location>
        <begin position="54"/>
        <end position="161"/>
    </location>
</feature>
<evidence type="ECO:0000256" key="12">
    <source>
        <dbReference type="ARBA" id="ARBA00023170"/>
    </source>
</evidence>
<evidence type="ECO:0000256" key="5">
    <source>
        <dbReference type="ARBA" id="ARBA00022496"/>
    </source>
</evidence>
<dbReference type="Pfam" id="PF07715">
    <property type="entry name" value="Plug"/>
    <property type="match status" value="1"/>
</dbReference>
<evidence type="ECO:0000256" key="3">
    <source>
        <dbReference type="ARBA" id="ARBA00022448"/>
    </source>
</evidence>
<sequence>MMKSVTPIRSSAAWKPLVLFSALATLAFPVIAQTSIDQTLAPVTVSASRFESVDAPIGATVITAQQIRDSGAGSINEAIRKIGGVFGRQNLSGTTDSSLDLRGFGANSDQNVAIFVDGIRISENELTTAMMSIIPIESVERIEIVRGGSSVLYGEGVTGGTIQIITKRGGANMTHGSIVAEAGNFGYQELRTSLTKGWDNFSINANLGALRTDNYRDNNDLRQENFSGGMQWASKESRFGARVDVIRQDARLAGALTPEQYKQNPRQTVTPFDFGSIDSERYTLFGERNVGNVQIAAELSHKDKKGDSFYVDDFGGKSLGSFIGEVTQFSPRVKYVTNSSTVKNELVIGMDFSDSDRSLDNVYRSTFPDSLSGSNTSQQSAAIYARDEIRFGKARIAFGARHEKFNQDYENKFDATKNYDTSFSLNAWDLQGSYEIAPAVNIFARAGKSYRVANVDENSYSLNNIRLKPQRSNDLELGTSIGNGTRKITAKIFRNNLSDEIFFNPNVSGPLGMGVNVNLDKTKRQGIELEASSDLSDSLTLSAIVQHVAAEFRSGLNDGKELVLVPKNIATFRLSWLPKNGQSADVGVQWVDSQRYGSDFNNTCGVNIPSYTTLDGRYAIKIGVWEFALVGANLTDKNYYGQAFGDFNSCKNGIYPNTGRAIKFTVRMDF</sequence>
<evidence type="ECO:0000256" key="1">
    <source>
        <dbReference type="ARBA" id="ARBA00004571"/>
    </source>
</evidence>
<keyword evidence="8" id="KW-0408">Iron</keyword>
<name>A0ABW2J9U5_9BURK</name>
<gene>
    <name evidence="19" type="ORF">ACFQO0_15390</name>
</gene>
<keyword evidence="20" id="KW-1185">Reference proteome</keyword>
<keyword evidence="4 14" id="KW-1134">Transmembrane beta strand</keyword>
<keyword evidence="6 14" id="KW-0812">Transmembrane</keyword>